<evidence type="ECO:0000313" key="1">
    <source>
        <dbReference type="EMBL" id="KKM88201.1"/>
    </source>
</evidence>
<sequence length="106" mass="11933">MKALKKVSKINKNGEGITSDVEGAVFVVRSTYQVAVKVLRGKSGLRKKHGCVWFDGATRRYASTYISQKVCERRYLDKCPPSSAWLVIPVIGGFDWYRVDGEIKFS</sequence>
<comment type="caution">
    <text evidence="1">The sequence shown here is derived from an EMBL/GenBank/DDBJ whole genome shotgun (WGS) entry which is preliminary data.</text>
</comment>
<proteinExistence type="predicted"/>
<name>A0A0F9LLS4_9ZZZZ</name>
<dbReference type="AlphaFoldDB" id="A0A0F9LLS4"/>
<protein>
    <submittedName>
        <fullName evidence="1">Uncharacterized protein</fullName>
    </submittedName>
</protein>
<reference evidence="1" key="1">
    <citation type="journal article" date="2015" name="Nature">
        <title>Complex archaea that bridge the gap between prokaryotes and eukaryotes.</title>
        <authorList>
            <person name="Spang A."/>
            <person name="Saw J.H."/>
            <person name="Jorgensen S.L."/>
            <person name="Zaremba-Niedzwiedzka K."/>
            <person name="Martijn J."/>
            <person name="Lind A.E."/>
            <person name="van Eijk R."/>
            <person name="Schleper C."/>
            <person name="Guy L."/>
            <person name="Ettema T.J."/>
        </authorList>
    </citation>
    <scope>NUCLEOTIDE SEQUENCE</scope>
</reference>
<organism evidence="1">
    <name type="scientific">marine sediment metagenome</name>
    <dbReference type="NCBI Taxonomy" id="412755"/>
    <lineage>
        <taxon>unclassified sequences</taxon>
        <taxon>metagenomes</taxon>
        <taxon>ecological metagenomes</taxon>
    </lineage>
</organism>
<accession>A0A0F9LLS4</accession>
<gene>
    <name evidence="1" type="ORF">LCGC14_1261040</name>
</gene>
<dbReference type="EMBL" id="LAZR01006992">
    <property type="protein sequence ID" value="KKM88201.1"/>
    <property type="molecule type" value="Genomic_DNA"/>
</dbReference>